<evidence type="ECO:0000313" key="2">
    <source>
        <dbReference type="Proteomes" id="UP000299102"/>
    </source>
</evidence>
<keyword evidence="1" id="KW-0689">Ribosomal protein</keyword>
<reference evidence="1 2" key="1">
    <citation type="journal article" date="2019" name="Commun. Biol.">
        <title>The bagworm genome reveals a unique fibroin gene that provides high tensile strength.</title>
        <authorList>
            <person name="Kono N."/>
            <person name="Nakamura H."/>
            <person name="Ohtoshi R."/>
            <person name="Tomita M."/>
            <person name="Numata K."/>
            <person name="Arakawa K."/>
        </authorList>
    </citation>
    <scope>NUCLEOTIDE SEQUENCE [LARGE SCALE GENOMIC DNA]</scope>
</reference>
<protein>
    <submittedName>
        <fullName evidence="1">39S ribosomal protein L46, mitochondrial</fullName>
    </submittedName>
</protein>
<dbReference type="EMBL" id="BGZK01001676">
    <property type="protein sequence ID" value="GBP84401.1"/>
    <property type="molecule type" value="Genomic_DNA"/>
</dbReference>
<accession>A0A4C1Z6E9</accession>
<dbReference type="GO" id="GO:0005762">
    <property type="term" value="C:mitochondrial large ribosomal subunit"/>
    <property type="evidence" value="ECO:0007669"/>
    <property type="project" value="TreeGrafter"/>
</dbReference>
<sequence length="168" mass="18524">MLKNEANDVDMEAVSKITAQDFEDAANEELTKFKFADIQTEADKKGDKTSIERVLQRHLVLVSEHILGSDKKTLLPQDLWKQGETLRQTAERILLDQCGPQLKVNVLGNAPCGFHKYKYPKDISGKVGAKPRRAGVSSVGVLYVRGGSTPGHLALPLIADLLNAPRDY</sequence>
<organism evidence="1 2">
    <name type="scientific">Eumeta variegata</name>
    <name type="common">Bagworm moth</name>
    <name type="synonym">Eumeta japonica</name>
    <dbReference type="NCBI Taxonomy" id="151549"/>
    <lineage>
        <taxon>Eukaryota</taxon>
        <taxon>Metazoa</taxon>
        <taxon>Ecdysozoa</taxon>
        <taxon>Arthropoda</taxon>
        <taxon>Hexapoda</taxon>
        <taxon>Insecta</taxon>
        <taxon>Pterygota</taxon>
        <taxon>Neoptera</taxon>
        <taxon>Endopterygota</taxon>
        <taxon>Lepidoptera</taxon>
        <taxon>Glossata</taxon>
        <taxon>Ditrysia</taxon>
        <taxon>Tineoidea</taxon>
        <taxon>Psychidae</taxon>
        <taxon>Oiketicinae</taxon>
        <taxon>Eumeta</taxon>
    </lineage>
</organism>
<keyword evidence="2" id="KW-1185">Reference proteome</keyword>
<proteinExistence type="predicted"/>
<keyword evidence="1" id="KW-0687">Ribonucleoprotein</keyword>
<evidence type="ECO:0000313" key="1">
    <source>
        <dbReference type="EMBL" id="GBP84401.1"/>
    </source>
</evidence>
<dbReference type="AlphaFoldDB" id="A0A4C1Z6E9"/>
<dbReference type="PANTHER" id="PTHR13124">
    <property type="entry name" value="39S RIBOSOMAL PROTEIN L46, MITOCHONDRIAL PRECURSOR-RELATED"/>
    <property type="match status" value="1"/>
</dbReference>
<dbReference type="GO" id="GO:0003735">
    <property type="term" value="F:structural constituent of ribosome"/>
    <property type="evidence" value="ECO:0007669"/>
    <property type="project" value="InterPro"/>
</dbReference>
<dbReference type="InterPro" id="IPR040008">
    <property type="entry name" value="Ribosomal_mL46"/>
</dbReference>
<dbReference type="PANTHER" id="PTHR13124:SF12">
    <property type="entry name" value="LARGE RIBOSOMAL SUBUNIT PROTEIN ML46"/>
    <property type="match status" value="1"/>
</dbReference>
<dbReference type="OrthoDB" id="194611at2759"/>
<dbReference type="STRING" id="151549.A0A4C1Z6E9"/>
<dbReference type="Proteomes" id="UP000299102">
    <property type="component" value="Unassembled WGS sequence"/>
</dbReference>
<name>A0A4C1Z6E9_EUMVA</name>
<gene>
    <name evidence="1" type="primary">Mrpl46</name>
    <name evidence="1" type="ORF">EVAR_59044_1</name>
</gene>
<dbReference type="Gene3D" id="3.90.79.10">
    <property type="entry name" value="Nucleoside Triphosphate Pyrophosphohydrolase"/>
    <property type="match status" value="1"/>
</dbReference>
<comment type="caution">
    <text evidence="1">The sequence shown here is derived from an EMBL/GenBank/DDBJ whole genome shotgun (WGS) entry which is preliminary data.</text>
</comment>